<protein>
    <submittedName>
        <fullName evidence="2">Transducin family protein</fullName>
    </submittedName>
</protein>
<dbReference type="EMBL" id="KQ988517">
    <property type="protein sequence ID" value="KZV55507.1"/>
    <property type="molecule type" value="Genomic_DNA"/>
</dbReference>
<feature type="compositionally biased region" description="Basic and acidic residues" evidence="1">
    <location>
        <begin position="165"/>
        <end position="178"/>
    </location>
</feature>
<sequence length="178" mass="19555">MDTTAFCLHAKDSADALCDEENQQVLLSRETSRTLLNGKNFVSNGINSNRGYICEGNAIEEVSHTVAAGVHLWSLGVLAAAGCGIGSVHEFAAAKFLRKTGTITMHEERDNSRRLQPKKGAKEHQAQLNEICKRYVATPTTNSKSGINRKINCQGVQRHRSCSKQRRETMGIDGSKLR</sequence>
<accession>A0A2Z7DEJ5</accession>
<keyword evidence="3" id="KW-1185">Reference proteome</keyword>
<evidence type="ECO:0000256" key="1">
    <source>
        <dbReference type="SAM" id="MobiDB-lite"/>
    </source>
</evidence>
<name>A0A2Z7DEJ5_9LAMI</name>
<dbReference type="AlphaFoldDB" id="A0A2Z7DEJ5"/>
<organism evidence="2 3">
    <name type="scientific">Dorcoceras hygrometricum</name>
    <dbReference type="NCBI Taxonomy" id="472368"/>
    <lineage>
        <taxon>Eukaryota</taxon>
        <taxon>Viridiplantae</taxon>
        <taxon>Streptophyta</taxon>
        <taxon>Embryophyta</taxon>
        <taxon>Tracheophyta</taxon>
        <taxon>Spermatophyta</taxon>
        <taxon>Magnoliopsida</taxon>
        <taxon>eudicotyledons</taxon>
        <taxon>Gunneridae</taxon>
        <taxon>Pentapetalae</taxon>
        <taxon>asterids</taxon>
        <taxon>lamiids</taxon>
        <taxon>Lamiales</taxon>
        <taxon>Gesneriaceae</taxon>
        <taxon>Didymocarpoideae</taxon>
        <taxon>Trichosporeae</taxon>
        <taxon>Loxocarpinae</taxon>
        <taxon>Dorcoceras</taxon>
    </lineage>
</organism>
<reference evidence="2 3" key="1">
    <citation type="journal article" date="2015" name="Proc. Natl. Acad. Sci. U.S.A.">
        <title>The resurrection genome of Boea hygrometrica: A blueprint for survival of dehydration.</title>
        <authorList>
            <person name="Xiao L."/>
            <person name="Yang G."/>
            <person name="Zhang L."/>
            <person name="Yang X."/>
            <person name="Zhao S."/>
            <person name="Ji Z."/>
            <person name="Zhou Q."/>
            <person name="Hu M."/>
            <person name="Wang Y."/>
            <person name="Chen M."/>
            <person name="Xu Y."/>
            <person name="Jin H."/>
            <person name="Xiao X."/>
            <person name="Hu G."/>
            <person name="Bao F."/>
            <person name="Hu Y."/>
            <person name="Wan P."/>
            <person name="Li L."/>
            <person name="Deng X."/>
            <person name="Kuang T."/>
            <person name="Xiang C."/>
            <person name="Zhu J.K."/>
            <person name="Oliver M.J."/>
            <person name="He Y."/>
        </authorList>
    </citation>
    <scope>NUCLEOTIDE SEQUENCE [LARGE SCALE GENOMIC DNA]</scope>
    <source>
        <strain evidence="3">cv. XS01</strain>
    </source>
</reference>
<gene>
    <name evidence="2" type="ORF">F511_34513</name>
</gene>
<proteinExistence type="predicted"/>
<feature type="region of interest" description="Disordered" evidence="1">
    <location>
        <begin position="158"/>
        <end position="178"/>
    </location>
</feature>
<evidence type="ECO:0000313" key="2">
    <source>
        <dbReference type="EMBL" id="KZV55507.1"/>
    </source>
</evidence>
<evidence type="ECO:0000313" key="3">
    <source>
        <dbReference type="Proteomes" id="UP000250235"/>
    </source>
</evidence>
<dbReference type="Proteomes" id="UP000250235">
    <property type="component" value="Unassembled WGS sequence"/>
</dbReference>